<accession>A0A2P5BQ47</accession>
<keyword evidence="2" id="KW-1185">Reference proteome</keyword>
<dbReference type="EMBL" id="JXTC01000480">
    <property type="protein sequence ID" value="PON50918.1"/>
    <property type="molecule type" value="Genomic_DNA"/>
</dbReference>
<gene>
    <name evidence="1" type="ORF">TorRG33x02_312610</name>
</gene>
<organism evidence="1 2">
    <name type="scientific">Trema orientale</name>
    <name type="common">Charcoal tree</name>
    <name type="synonym">Celtis orientalis</name>
    <dbReference type="NCBI Taxonomy" id="63057"/>
    <lineage>
        <taxon>Eukaryota</taxon>
        <taxon>Viridiplantae</taxon>
        <taxon>Streptophyta</taxon>
        <taxon>Embryophyta</taxon>
        <taxon>Tracheophyta</taxon>
        <taxon>Spermatophyta</taxon>
        <taxon>Magnoliopsida</taxon>
        <taxon>eudicotyledons</taxon>
        <taxon>Gunneridae</taxon>
        <taxon>Pentapetalae</taxon>
        <taxon>rosids</taxon>
        <taxon>fabids</taxon>
        <taxon>Rosales</taxon>
        <taxon>Cannabaceae</taxon>
        <taxon>Trema</taxon>
    </lineage>
</organism>
<reference evidence="2" key="1">
    <citation type="submission" date="2016-06" db="EMBL/GenBank/DDBJ databases">
        <title>Parallel loss of symbiosis genes in relatives of nitrogen-fixing non-legume Parasponia.</title>
        <authorList>
            <person name="Van Velzen R."/>
            <person name="Holmer R."/>
            <person name="Bu F."/>
            <person name="Rutten L."/>
            <person name="Van Zeijl A."/>
            <person name="Liu W."/>
            <person name="Santuari L."/>
            <person name="Cao Q."/>
            <person name="Sharma T."/>
            <person name="Shen D."/>
            <person name="Roswanjaya Y."/>
            <person name="Wardhani T."/>
            <person name="Kalhor M.S."/>
            <person name="Jansen J."/>
            <person name="Van den Hoogen J."/>
            <person name="Gungor B."/>
            <person name="Hartog M."/>
            <person name="Hontelez J."/>
            <person name="Verver J."/>
            <person name="Yang W.-C."/>
            <person name="Schijlen E."/>
            <person name="Repin R."/>
            <person name="Schilthuizen M."/>
            <person name="Schranz E."/>
            <person name="Heidstra R."/>
            <person name="Miyata K."/>
            <person name="Fedorova E."/>
            <person name="Kohlen W."/>
            <person name="Bisseling T."/>
            <person name="Smit S."/>
            <person name="Geurts R."/>
        </authorList>
    </citation>
    <scope>NUCLEOTIDE SEQUENCE [LARGE SCALE GENOMIC DNA]</scope>
    <source>
        <strain evidence="2">cv. RG33-2</strain>
    </source>
</reference>
<sequence length="58" mass="6690">MNVKGEIVAFREEFRHSKVDRRSVHKAILSAILCRSKSGGHYGFSGEEDKLVDYKIYM</sequence>
<dbReference type="InParanoid" id="A0A2P5BQ47"/>
<evidence type="ECO:0000313" key="2">
    <source>
        <dbReference type="Proteomes" id="UP000237000"/>
    </source>
</evidence>
<name>A0A2P5BQ47_TREOI</name>
<proteinExistence type="predicted"/>
<comment type="caution">
    <text evidence="1">The sequence shown here is derived from an EMBL/GenBank/DDBJ whole genome shotgun (WGS) entry which is preliminary data.</text>
</comment>
<dbReference type="Proteomes" id="UP000237000">
    <property type="component" value="Unassembled WGS sequence"/>
</dbReference>
<dbReference type="AlphaFoldDB" id="A0A2P5BQ47"/>
<protein>
    <submittedName>
        <fullName evidence="1">Uncharacterized protein</fullName>
    </submittedName>
</protein>
<evidence type="ECO:0000313" key="1">
    <source>
        <dbReference type="EMBL" id="PON50918.1"/>
    </source>
</evidence>